<dbReference type="Gene3D" id="3.30.43.10">
    <property type="entry name" value="Uridine Diphospho-n-acetylenolpyruvylglucosamine Reductase, domain 2"/>
    <property type="match status" value="1"/>
</dbReference>
<proteinExistence type="inferred from homology"/>
<evidence type="ECO:0000313" key="7">
    <source>
        <dbReference type="EMBL" id="GII05434.1"/>
    </source>
</evidence>
<dbReference type="InterPro" id="IPR050416">
    <property type="entry name" value="FAD-linked_Oxidoreductase"/>
</dbReference>
<dbReference type="SUPFAM" id="SSF56176">
    <property type="entry name" value="FAD-binding/transporter-associated domain-like"/>
    <property type="match status" value="1"/>
</dbReference>
<dbReference type="InterPro" id="IPR012951">
    <property type="entry name" value="BBE"/>
</dbReference>
<evidence type="ECO:0000259" key="6">
    <source>
        <dbReference type="PROSITE" id="PS51387"/>
    </source>
</evidence>
<dbReference type="RefSeq" id="WP_203879645.1">
    <property type="nucleotide sequence ID" value="NZ_BOOK01000068.1"/>
</dbReference>
<name>A0A8J3TDN9_9ACTN</name>
<dbReference type="PANTHER" id="PTHR42973:SF39">
    <property type="entry name" value="FAD-BINDING PCMH-TYPE DOMAIN-CONTAINING PROTEIN"/>
    <property type="match status" value="1"/>
</dbReference>
<comment type="cofactor">
    <cofactor evidence="1">
        <name>FAD</name>
        <dbReference type="ChEBI" id="CHEBI:57692"/>
    </cofactor>
</comment>
<keyword evidence="3" id="KW-0285">Flavoprotein</keyword>
<gene>
    <name evidence="7" type="ORF">Pta02_74420</name>
</gene>
<evidence type="ECO:0000256" key="5">
    <source>
        <dbReference type="ARBA" id="ARBA00023002"/>
    </source>
</evidence>
<comment type="caution">
    <text evidence="7">The sequence shown here is derived from an EMBL/GenBank/DDBJ whole genome shotgun (WGS) entry which is preliminary data.</text>
</comment>
<dbReference type="AlphaFoldDB" id="A0A8J3TDN9"/>
<evidence type="ECO:0000256" key="1">
    <source>
        <dbReference type="ARBA" id="ARBA00001974"/>
    </source>
</evidence>
<evidence type="ECO:0000256" key="4">
    <source>
        <dbReference type="ARBA" id="ARBA00022827"/>
    </source>
</evidence>
<dbReference type="InterPro" id="IPR016167">
    <property type="entry name" value="FAD-bd_PCMH_sub1"/>
</dbReference>
<dbReference type="Gene3D" id="3.40.462.20">
    <property type="match status" value="1"/>
</dbReference>
<reference evidence="7" key="1">
    <citation type="submission" date="2021-01" db="EMBL/GenBank/DDBJ databases">
        <title>Whole genome shotgun sequence of Planobispora takensis NBRC 109077.</title>
        <authorList>
            <person name="Komaki H."/>
            <person name="Tamura T."/>
        </authorList>
    </citation>
    <scope>NUCLEOTIDE SEQUENCE</scope>
    <source>
        <strain evidence="7">NBRC 109077</strain>
    </source>
</reference>
<evidence type="ECO:0000313" key="8">
    <source>
        <dbReference type="Proteomes" id="UP000634476"/>
    </source>
</evidence>
<organism evidence="7 8">
    <name type="scientific">Planobispora takensis</name>
    <dbReference type="NCBI Taxonomy" id="1367882"/>
    <lineage>
        <taxon>Bacteria</taxon>
        <taxon>Bacillati</taxon>
        <taxon>Actinomycetota</taxon>
        <taxon>Actinomycetes</taxon>
        <taxon>Streptosporangiales</taxon>
        <taxon>Streptosporangiaceae</taxon>
        <taxon>Planobispora</taxon>
    </lineage>
</organism>
<dbReference type="PROSITE" id="PS51387">
    <property type="entry name" value="FAD_PCMH"/>
    <property type="match status" value="1"/>
</dbReference>
<dbReference type="Pfam" id="PF08031">
    <property type="entry name" value="BBE"/>
    <property type="match status" value="1"/>
</dbReference>
<dbReference type="InterPro" id="IPR006093">
    <property type="entry name" value="Oxy_OxRdtase_FAD_BS"/>
</dbReference>
<keyword evidence="4" id="KW-0274">FAD</keyword>
<dbReference type="EMBL" id="BOOK01000068">
    <property type="protein sequence ID" value="GII05434.1"/>
    <property type="molecule type" value="Genomic_DNA"/>
</dbReference>
<comment type="similarity">
    <text evidence="2">Belongs to the oxygen-dependent FAD-linked oxidoreductase family.</text>
</comment>
<evidence type="ECO:0000256" key="3">
    <source>
        <dbReference type="ARBA" id="ARBA00022630"/>
    </source>
</evidence>
<feature type="domain" description="FAD-binding PCMH-type" evidence="6">
    <location>
        <begin position="41"/>
        <end position="210"/>
    </location>
</feature>
<dbReference type="InterPro" id="IPR016166">
    <property type="entry name" value="FAD-bd_PCMH"/>
</dbReference>
<protein>
    <submittedName>
        <fullName evidence="7">Oxidoreductase</fullName>
    </submittedName>
</protein>
<keyword evidence="8" id="KW-1185">Reference proteome</keyword>
<dbReference type="PANTHER" id="PTHR42973">
    <property type="entry name" value="BINDING OXIDOREDUCTASE, PUTATIVE (AFU_ORTHOLOGUE AFUA_1G17690)-RELATED"/>
    <property type="match status" value="1"/>
</dbReference>
<sequence length="443" mass="46298">MTTHTPISSAALRLRGVFTGPVHLPGEPGYDEQRRPLYAPIDPRPALVVQAADAGDVRAAVTVAREHGMPLAVQATGHGTHDPADGGLLLRTSRMSDVMVDPDRRLARVGPGACWSQVLAAAAPFGLAPLSGSHSSVGVTGYTLGGGVGWLARRYGFAADSVLRAQVVTADGRMVTADAYGEHADLWWALRGGGGSFGVVTALEFALHPVEQVYAGTAYFPIEGAADLLTRYRRWIHDVPDELSTAVLLTTAPDAPDVPAPVRGRRVVAIKVMSTGLPGDARRLLRPLWLAAGGPLAEDLRSVGYARAEMGGTGPAHVELFDDLPDPVIDALVGVGGPATVEVRHWGGAMAEAGPDAGPVGNRRTPLSVVVDAGVPGLAAALRPHATGGSFLNFLHDTTRTATAYTREDHRRLSRIKAAYDPENVFALGHVIPPARLAVPAAG</sequence>
<dbReference type="GO" id="GO:0071949">
    <property type="term" value="F:FAD binding"/>
    <property type="evidence" value="ECO:0007669"/>
    <property type="project" value="InterPro"/>
</dbReference>
<dbReference type="Pfam" id="PF01565">
    <property type="entry name" value="FAD_binding_4"/>
    <property type="match status" value="1"/>
</dbReference>
<accession>A0A8J3TDN9</accession>
<dbReference type="Proteomes" id="UP000634476">
    <property type="component" value="Unassembled WGS sequence"/>
</dbReference>
<keyword evidence="5" id="KW-0560">Oxidoreductase</keyword>
<evidence type="ECO:0000256" key="2">
    <source>
        <dbReference type="ARBA" id="ARBA00005466"/>
    </source>
</evidence>
<dbReference type="GO" id="GO:0016491">
    <property type="term" value="F:oxidoreductase activity"/>
    <property type="evidence" value="ECO:0007669"/>
    <property type="project" value="UniProtKB-KW"/>
</dbReference>
<dbReference type="InterPro" id="IPR016169">
    <property type="entry name" value="FAD-bd_PCMH_sub2"/>
</dbReference>
<dbReference type="InterPro" id="IPR036318">
    <property type="entry name" value="FAD-bd_PCMH-like_sf"/>
</dbReference>
<dbReference type="Gene3D" id="3.30.465.10">
    <property type="match status" value="1"/>
</dbReference>
<dbReference type="PROSITE" id="PS00862">
    <property type="entry name" value="OX2_COVAL_FAD"/>
    <property type="match status" value="1"/>
</dbReference>
<dbReference type="InterPro" id="IPR006094">
    <property type="entry name" value="Oxid_FAD_bind_N"/>
</dbReference>